<name>A0A086P906_SPHHM</name>
<dbReference type="Pfam" id="PF18818">
    <property type="entry name" value="MPTase-PolyVal"/>
    <property type="match status" value="1"/>
</dbReference>
<reference evidence="2" key="1">
    <citation type="submission" date="2014-08" db="EMBL/GenBank/DDBJ databases">
        <title>Draft genome sequences of Sphingobium herbicidovorans.</title>
        <authorList>
            <person name="Gan H.M."/>
            <person name="Gan H.Y."/>
            <person name="Savka M.A."/>
        </authorList>
    </citation>
    <scope>NUCLEOTIDE SEQUENCE [LARGE SCALE GENOMIC DNA]</scope>
    <source>
        <strain evidence="2">NBRC 16415</strain>
    </source>
</reference>
<protein>
    <submittedName>
        <fullName evidence="2">Antirestriction protein ArdC</fullName>
    </submittedName>
</protein>
<dbReference type="STRING" id="76947.GCA_002080435_02667"/>
<dbReference type="eggNOG" id="COG4227">
    <property type="taxonomic scope" value="Bacteria"/>
</dbReference>
<keyword evidence="3" id="KW-1185">Reference proteome</keyword>
<evidence type="ECO:0000313" key="3">
    <source>
        <dbReference type="Proteomes" id="UP000024284"/>
    </source>
</evidence>
<evidence type="ECO:0000313" key="2">
    <source>
        <dbReference type="EMBL" id="KFG89874.1"/>
    </source>
</evidence>
<dbReference type="EMBL" id="JFZA02000020">
    <property type="protein sequence ID" value="KFG89874.1"/>
    <property type="molecule type" value="Genomic_DNA"/>
</dbReference>
<dbReference type="AlphaFoldDB" id="A0A086P906"/>
<comment type="caution">
    <text evidence="2">The sequence shown here is derived from an EMBL/GenBank/DDBJ whole genome shotgun (WGS) entry which is preliminary data.</text>
</comment>
<dbReference type="InterPro" id="IPR041459">
    <property type="entry name" value="MPTase-PolyVal"/>
</dbReference>
<organism evidence="2 3">
    <name type="scientific">Sphingobium herbicidovorans (strain ATCC 700291 / DSM 11019 / CCUG 56400 / KCTC 2939 / LMG 18315 / NBRC 16415 / MH)</name>
    <name type="common">Sphingomonas herbicidovorans</name>
    <dbReference type="NCBI Taxonomy" id="1219045"/>
    <lineage>
        <taxon>Bacteria</taxon>
        <taxon>Pseudomonadati</taxon>
        <taxon>Pseudomonadota</taxon>
        <taxon>Alphaproteobacteria</taxon>
        <taxon>Sphingomonadales</taxon>
        <taxon>Sphingomonadaceae</taxon>
        <taxon>Sphingobium</taxon>
    </lineage>
</organism>
<sequence length="46" mass="4980">MVFTFQPPFWAGLSGYVAEMGSAFLCAALGIVPTVRHADYIGSWLT</sequence>
<evidence type="ECO:0000259" key="1">
    <source>
        <dbReference type="Pfam" id="PF18818"/>
    </source>
</evidence>
<gene>
    <name evidence="2" type="primary">ardC_1</name>
    <name evidence="2" type="ORF">BV98_002288</name>
</gene>
<accession>A0A086P906</accession>
<dbReference type="PATRIC" id="fig|1219045.3.peg.2323"/>
<feature type="domain" description="Polyvalent protein metallopeptidase" evidence="1">
    <location>
        <begin position="17"/>
        <end position="46"/>
    </location>
</feature>
<proteinExistence type="predicted"/>
<dbReference type="Proteomes" id="UP000024284">
    <property type="component" value="Unassembled WGS sequence"/>
</dbReference>